<gene>
    <name evidence="1" type="ORF">Lade_1692</name>
    <name evidence="2" type="ORF">NCTC12735_00934</name>
</gene>
<dbReference type="PATRIC" id="fig|45056.6.peg.1746"/>
<name>A0A0W0R1P4_9GAMM</name>
<dbReference type="EMBL" id="LNKA01000011">
    <property type="protein sequence ID" value="KTC65012.1"/>
    <property type="molecule type" value="Genomic_DNA"/>
</dbReference>
<accession>A0A0W0R1P4</accession>
<dbReference type="RefSeq" id="WP_058462767.1">
    <property type="nucleotide sequence ID" value="NZ_CAAAHS010000013.1"/>
</dbReference>
<organism evidence="1 3">
    <name type="scientific">Legionella adelaidensis</name>
    <dbReference type="NCBI Taxonomy" id="45056"/>
    <lineage>
        <taxon>Bacteria</taxon>
        <taxon>Pseudomonadati</taxon>
        <taxon>Pseudomonadota</taxon>
        <taxon>Gammaproteobacteria</taxon>
        <taxon>Legionellales</taxon>
        <taxon>Legionellaceae</taxon>
        <taxon>Legionella</taxon>
    </lineage>
</organism>
<protein>
    <submittedName>
        <fullName evidence="2">Phage-related protein</fullName>
    </submittedName>
</protein>
<dbReference type="AlphaFoldDB" id="A0A0W0R1P4"/>
<keyword evidence="2" id="KW-0614">Plasmid</keyword>
<reference evidence="2 4" key="2">
    <citation type="submission" date="2018-12" db="EMBL/GenBank/DDBJ databases">
        <authorList>
            <consortium name="Pathogen Informatics"/>
        </authorList>
    </citation>
    <scope>NUCLEOTIDE SEQUENCE [LARGE SCALE GENOMIC DNA]</scope>
    <source>
        <strain evidence="2 4">NCTC12735</strain>
        <plasmid evidence="4">13</plasmid>
    </source>
</reference>
<dbReference type="InterPro" id="IPR009241">
    <property type="entry name" value="HigB-like"/>
</dbReference>
<dbReference type="KEGG" id="ladl:NCTC12735_00934"/>
<dbReference type="Proteomes" id="UP000281170">
    <property type="component" value="Plasmid 13"/>
</dbReference>
<dbReference type="STRING" id="45056.Lade_1692"/>
<evidence type="ECO:0000313" key="1">
    <source>
        <dbReference type="EMBL" id="KTC65012.1"/>
    </source>
</evidence>
<dbReference type="OrthoDB" id="9797093at2"/>
<evidence type="ECO:0000313" key="3">
    <source>
        <dbReference type="Proteomes" id="UP000054859"/>
    </source>
</evidence>
<dbReference type="Proteomes" id="UP000054859">
    <property type="component" value="Unassembled WGS sequence"/>
</dbReference>
<proteinExistence type="predicted"/>
<dbReference type="Pfam" id="PF05973">
    <property type="entry name" value="Gp49"/>
    <property type="match status" value="1"/>
</dbReference>
<dbReference type="EMBL" id="LR134422">
    <property type="protein sequence ID" value="VEH85308.1"/>
    <property type="molecule type" value="Genomic_DNA"/>
</dbReference>
<evidence type="ECO:0000313" key="4">
    <source>
        <dbReference type="Proteomes" id="UP000281170"/>
    </source>
</evidence>
<sequence length="115" mass="13077">MKELVWLGRSLDDLKSFPDEVQDEIGYALHCAQMGNTYSSTKMFKGHGSGVYEILSDFNTDAYRAVYVVNLDDCLYVLHAFQKKSKSGIKTPKPDLNIIETRLKQLKMALQRGEI</sequence>
<keyword evidence="3" id="KW-1185">Reference proteome</keyword>
<reference evidence="1 3" key="1">
    <citation type="submission" date="2015-11" db="EMBL/GenBank/DDBJ databases">
        <title>Identification of large and diverse effector repertoires of 38 Legionella species.</title>
        <authorList>
            <person name="Burstein D."/>
            <person name="Amaro F."/>
            <person name="Zusman T."/>
            <person name="Lifshitz Z."/>
            <person name="Cohen O."/>
            <person name="Gilbert J.A."/>
            <person name="Pupko T."/>
            <person name="Shuman H.A."/>
            <person name="Segal G."/>
        </authorList>
    </citation>
    <scope>NUCLEOTIDE SEQUENCE [LARGE SCALE GENOMIC DNA]</scope>
    <source>
        <strain evidence="1 3">1762-AUS-E</strain>
    </source>
</reference>
<geneLocation type="plasmid" evidence="2 4">
    <name>13</name>
</geneLocation>
<evidence type="ECO:0000313" key="2">
    <source>
        <dbReference type="EMBL" id="VEH85308.1"/>
    </source>
</evidence>